<dbReference type="GO" id="GO:0006434">
    <property type="term" value="P:seryl-tRNA aminoacylation"/>
    <property type="evidence" value="ECO:0007669"/>
    <property type="project" value="InterPro"/>
</dbReference>
<dbReference type="SUPFAM" id="SSF55681">
    <property type="entry name" value="Class II aaRS and biotin synthetases"/>
    <property type="match status" value="1"/>
</dbReference>
<organism evidence="1 2">
    <name type="scientific">Adineta steineri</name>
    <dbReference type="NCBI Taxonomy" id="433720"/>
    <lineage>
        <taxon>Eukaryota</taxon>
        <taxon>Metazoa</taxon>
        <taxon>Spiralia</taxon>
        <taxon>Gnathifera</taxon>
        <taxon>Rotifera</taxon>
        <taxon>Eurotatoria</taxon>
        <taxon>Bdelloidea</taxon>
        <taxon>Adinetida</taxon>
        <taxon>Adinetidae</taxon>
        <taxon>Adineta</taxon>
    </lineage>
</organism>
<name>A0A814G9S9_9BILA</name>
<dbReference type="Gene3D" id="3.30.930.10">
    <property type="entry name" value="Bira Bifunctional Protein, Domain 2"/>
    <property type="match status" value="1"/>
</dbReference>
<dbReference type="EMBL" id="CAJNOE010000159">
    <property type="protein sequence ID" value="CAF0993454.1"/>
    <property type="molecule type" value="Genomic_DNA"/>
</dbReference>
<proteinExistence type="predicted"/>
<evidence type="ECO:0000313" key="1">
    <source>
        <dbReference type="EMBL" id="CAF0993454.1"/>
    </source>
</evidence>
<accession>A0A814G9S9</accession>
<sequence>MIIIRRQTRFFLHEIRRTLIAERIPQYKERSALLPGGLHTPFPTVVEPDIDLELLFKSHEQLQDNLQRRHWIVDVKKVEHDYQLWKKLNRQIAEATAKRQSQPEELRQLGEQLHSLNAKFLVACLRLPAPLHTAVPQSSIPKLLFEYGSQRKSSLTMRSWRDLAEVTSIDAAPFSSFAFGEFAQLEYILLNYFNKSLDTYNMQFCAAVNVVKSFVIEAFGYHFSDIKNVFNIVVEHDADDENSVELLHLFGTSTPLGIVSPFIRTNFLSNALPYYVYSIGRNYIEHDADDENSVELLHLFGTSTPLGIVSPFIRTNFLSNALPYYVYSIGRNYSPHIGQSSCIELLAFSSERSQHLLVDDHQRSDDERSKNFEEMLRKSISYSPTLNPNEINLKSNSIDFIFIQLAAIITNLYYRLNLPIRVCLSPSYELLSYESLRLTIEVYLPSQIDYVRVGSVSLIDDYLARRLMIKHNDNKSYVAMVHARVADVSQLSKCVLEASQTIGRGIKLPAALSIH</sequence>
<reference evidence="1" key="1">
    <citation type="submission" date="2021-02" db="EMBL/GenBank/DDBJ databases">
        <authorList>
            <person name="Nowell W R."/>
        </authorList>
    </citation>
    <scope>NUCLEOTIDE SEQUENCE</scope>
</reference>
<dbReference type="PIRSF" id="PIRSF001529">
    <property type="entry name" value="Ser-tRNA-synth_IIa"/>
    <property type="match status" value="1"/>
</dbReference>
<comment type="caution">
    <text evidence="1">The sequence shown here is derived from an EMBL/GenBank/DDBJ whole genome shotgun (WGS) entry which is preliminary data.</text>
</comment>
<protein>
    <submittedName>
        <fullName evidence="1">Uncharacterized protein</fullName>
    </submittedName>
</protein>
<dbReference type="InterPro" id="IPR002317">
    <property type="entry name" value="Ser-tRNA-ligase_type_1"/>
</dbReference>
<dbReference type="AlphaFoldDB" id="A0A814G9S9"/>
<dbReference type="PANTHER" id="PTHR11778">
    <property type="entry name" value="SERYL-TRNA SYNTHETASE"/>
    <property type="match status" value="1"/>
</dbReference>
<gene>
    <name evidence="1" type="ORF">IZO911_LOCUS17235</name>
</gene>
<dbReference type="Proteomes" id="UP000663860">
    <property type="component" value="Unassembled WGS sequence"/>
</dbReference>
<dbReference type="GO" id="GO:0005524">
    <property type="term" value="F:ATP binding"/>
    <property type="evidence" value="ECO:0007669"/>
    <property type="project" value="InterPro"/>
</dbReference>
<dbReference type="InterPro" id="IPR045864">
    <property type="entry name" value="aa-tRNA-synth_II/BPL/LPL"/>
</dbReference>
<dbReference type="GO" id="GO:0004828">
    <property type="term" value="F:serine-tRNA ligase activity"/>
    <property type="evidence" value="ECO:0007669"/>
    <property type="project" value="InterPro"/>
</dbReference>
<evidence type="ECO:0000313" key="2">
    <source>
        <dbReference type="Proteomes" id="UP000663860"/>
    </source>
</evidence>